<reference evidence="7" key="1">
    <citation type="journal article" date="2019" name="Int. J. Syst. Evol. Microbiol.">
        <title>The Global Catalogue of Microorganisms (GCM) 10K type strain sequencing project: providing services to taxonomists for standard genome sequencing and annotation.</title>
        <authorList>
            <consortium name="The Broad Institute Genomics Platform"/>
            <consortium name="The Broad Institute Genome Sequencing Center for Infectious Disease"/>
            <person name="Wu L."/>
            <person name="Ma J."/>
        </authorList>
    </citation>
    <scope>NUCLEOTIDE SEQUENCE [LARGE SCALE GENOMIC DNA]</scope>
    <source>
        <strain evidence="7">CCM 8604</strain>
    </source>
</reference>
<sequence>MESTIQTVATAANVSISTVSRAFTHPELVSEKTRKRIMDIAVEQGFSLSRSATALKTGKSLRIALLMSGKLNLWFISSVIEGLNDVFHDSGYDISIFQISSAEERKKFFTELPLRRNADAVIVTSFGIDANEVKRLGSIGIPIIGINSDYPRERGFTAAVNINDDKGSQLAARHLIQLGHKDIAYISTHREVSLHFSVQERINSFIEYCHEYGAHITQIPCNIDEDGIYRIGEVASRLLSLENFPTAVACQEDGIAIPLQFQLQRNGLSVPENISLIGYDDAAFSSDLGLTTIHQDPVAMAQKAARMTLQLINGEELTEPFVVEPAELVVRSSTTHPLS</sequence>
<organism evidence="6 7">
    <name type="scientific">Alloscardovia venturai</name>
    <dbReference type="NCBI Taxonomy" id="1769421"/>
    <lineage>
        <taxon>Bacteria</taxon>
        <taxon>Bacillati</taxon>
        <taxon>Actinomycetota</taxon>
        <taxon>Actinomycetes</taxon>
        <taxon>Bifidobacteriales</taxon>
        <taxon>Bifidobacteriaceae</taxon>
        <taxon>Alloscardovia</taxon>
    </lineage>
</organism>
<keyword evidence="2" id="KW-0805">Transcription regulation</keyword>
<dbReference type="InterPro" id="IPR010982">
    <property type="entry name" value="Lambda_DNA-bd_dom_sf"/>
</dbReference>
<evidence type="ECO:0000256" key="3">
    <source>
        <dbReference type="ARBA" id="ARBA00023125"/>
    </source>
</evidence>
<dbReference type="Proteomes" id="UP001597036">
    <property type="component" value="Unassembled WGS sequence"/>
</dbReference>
<keyword evidence="7" id="KW-1185">Reference proteome</keyword>
<dbReference type="Pfam" id="PF00356">
    <property type="entry name" value="LacI"/>
    <property type="match status" value="1"/>
</dbReference>
<dbReference type="Pfam" id="PF13377">
    <property type="entry name" value="Peripla_BP_3"/>
    <property type="match status" value="1"/>
</dbReference>
<dbReference type="EMBL" id="JBHTHQ010000021">
    <property type="protein sequence ID" value="MFD0705109.1"/>
    <property type="molecule type" value="Genomic_DNA"/>
</dbReference>
<keyword evidence="4" id="KW-0804">Transcription</keyword>
<dbReference type="InterPro" id="IPR000843">
    <property type="entry name" value="HTH_LacI"/>
</dbReference>
<evidence type="ECO:0000256" key="2">
    <source>
        <dbReference type="ARBA" id="ARBA00023015"/>
    </source>
</evidence>
<gene>
    <name evidence="6" type="ORF">ACFQY8_05045</name>
</gene>
<evidence type="ECO:0000256" key="1">
    <source>
        <dbReference type="ARBA" id="ARBA00022491"/>
    </source>
</evidence>
<evidence type="ECO:0000313" key="7">
    <source>
        <dbReference type="Proteomes" id="UP001597036"/>
    </source>
</evidence>
<dbReference type="Gene3D" id="3.40.50.2300">
    <property type="match status" value="2"/>
</dbReference>
<dbReference type="SMART" id="SM00354">
    <property type="entry name" value="HTH_LACI"/>
    <property type="match status" value="1"/>
</dbReference>
<dbReference type="Gene3D" id="1.10.260.40">
    <property type="entry name" value="lambda repressor-like DNA-binding domains"/>
    <property type="match status" value="1"/>
</dbReference>
<keyword evidence="1" id="KW-0678">Repressor</keyword>
<accession>A0ABW2Y787</accession>
<evidence type="ECO:0000256" key="4">
    <source>
        <dbReference type="ARBA" id="ARBA00023163"/>
    </source>
</evidence>
<dbReference type="PANTHER" id="PTHR30146">
    <property type="entry name" value="LACI-RELATED TRANSCRIPTIONAL REPRESSOR"/>
    <property type="match status" value="1"/>
</dbReference>
<comment type="caution">
    <text evidence="6">The sequence shown here is derived from an EMBL/GenBank/DDBJ whole genome shotgun (WGS) entry which is preliminary data.</text>
</comment>
<dbReference type="PANTHER" id="PTHR30146:SF148">
    <property type="entry name" value="HTH-TYPE TRANSCRIPTIONAL REPRESSOR PURR-RELATED"/>
    <property type="match status" value="1"/>
</dbReference>
<dbReference type="SUPFAM" id="SSF53822">
    <property type="entry name" value="Periplasmic binding protein-like I"/>
    <property type="match status" value="1"/>
</dbReference>
<dbReference type="PROSITE" id="PS50932">
    <property type="entry name" value="HTH_LACI_2"/>
    <property type="match status" value="1"/>
</dbReference>
<dbReference type="InterPro" id="IPR046335">
    <property type="entry name" value="LacI/GalR-like_sensor"/>
</dbReference>
<dbReference type="CDD" id="cd06267">
    <property type="entry name" value="PBP1_LacI_sugar_binding-like"/>
    <property type="match status" value="1"/>
</dbReference>
<dbReference type="GO" id="GO:0003677">
    <property type="term" value="F:DNA binding"/>
    <property type="evidence" value="ECO:0007669"/>
    <property type="project" value="UniProtKB-KW"/>
</dbReference>
<dbReference type="SUPFAM" id="SSF47413">
    <property type="entry name" value="lambda repressor-like DNA-binding domains"/>
    <property type="match status" value="1"/>
</dbReference>
<protein>
    <submittedName>
        <fullName evidence="6">LacI family DNA-binding transcriptional regulator</fullName>
    </submittedName>
</protein>
<dbReference type="CDD" id="cd01392">
    <property type="entry name" value="HTH_LacI"/>
    <property type="match status" value="1"/>
</dbReference>
<name>A0ABW2Y787_9BIFI</name>
<evidence type="ECO:0000259" key="5">
    <source>
        <dbReference type="PROSITE" id="PS50932"/>
    </source>
</evidence>
<keyword evidence="3 6" id="KW-0238">DNA-binding</keyword>
<dbReference type="RefSeq" id="WP_377938807.1">
    <property type="nucleotide sequence ID" value="NZ_JBHTHQ010000021.1"/>
</dbReference>
<evidence type="ECO:0000313" key="6">
    <source>
        <dbReference type="EMBL" id="MFD0705109.1"/>
    </source>
</evidence>
<feature type="domain" description="HTH lacI-type" evidence="5">
    <location>
        <begin position="3"/>
        <end position="57"/>
    </location>
</feature>
<dbReference type="InterPro" id="IPR028082">
    <property type="entry name" value="Peripla_BP_I"/>
</dbReference>
<proteinExistence type="predicted"/>